<dbReference type="Pfam" id="PF01595">
    <property type="entry name" value="CNNM"/>
    <property type="match status" value="1"/>
</dbReference>
<dbReference type="PROSITE" id="PS51846">
    <property type="entry name" value="CNNM"/>
    <property type="match status" value="1"/>
</dbReference>
<keyword evidence="2 3" id="KW-0812">Transmembrane</keyword>
<keyword evidence="2 3" id="KW-0472">Membrane</keyword>
<dbReference type="SUPFAM" id="SSF54631">
    <property type="entry name" value="CBS-domain pair"/>
    <property type="match status" value="1"/>
</dbReference>
<evidence type="ECO:0000313" key="6">
    <source>
        <dbReference type="Proteomes" id="UP000785679"/>
    </source>
</evidence>
<dbReference type="GO" id="GO:0005737">
    <property type="term" value="C:cytoplasm"/>
    <property type="evidence" value="ECO:0007669"/>
    <property type="project" value="TreeGrafter"/>
</dbReference>
<dbReference type="InterPro" id="IPR045095">
    <property type="entry name" value="ACDP"/>
</dbReference>
<dbReference type="AlphaFoldDB" id="A0A8J8NSF4"/>
<evidence type="ECO:0000256" key="1">
    <source>
        <dbReference type="ARBA" id="ARBA00022737"/>
    </source>
</evidence>
<feature type="transmembrane region" description="Helical" evidence="3">
    <location>
        <begin position="149"/>
        <end position="169"/>
    </location>
</feature>
<dbReference type="EMBL" id="RRYP01007054">
    <property type="protein sequence ID" value="TNV80776.1"/>
    <property type="molecule type" value="Genomic_DNA"/>
</dbReference>
<dbReference type="Gene3D" id="3.10.580.10">
    <property type="entry name" value="CBS-domain"/>
    <property type="match status" value="1"/>
</dbReference>
<feature type="domain" description="CNNM transmembrane" evidence="4">
    <location>
        <begin position="86"/>
        <end position="264"/>
    </location>
</feature>
<dbReference type="GO" id="GO:0016020">
    <property type="term" value="C:membrane"/>
    <property type="evidence" value="ECO:0007669"/>
    <property type="project" value="UniProtKB-UniRule"/>
</dbReference>
<comment type="caution">
    <text evidence="5">The sequence shown here is derived from an EMBL/GenBank/DDBJ whole genome shotgun (WGS) entry which is preliminary data.</text>
</comment>
<reference evidence="5" key="1">
    <citation type="submission" date="2019-06" db="EMBL/GenBank/DDBJ databases">
        <authorList>
            <person name="Zheng W."/>
        </authorList>
    </citation>
    <scope>NUCLEOTIDE SEQUENCE</scope>
    <source>
        <strain evidence="5">QDHG01</strain>
    </source>
</reference>
<keyword evidence="6" id="KW-1185">Reference proteome</keyword>
<dbReference type="GO" id="GO:0030026">
    <property type="term" value="P:intracellular manganese ion homeostasis"/>
    <property type="evidence" value="ECO:0007669"/>
    <property type="project" value="TreeGrafter"/>
</dbReference>
<feature type="transmembrane region" description="Helical" evidence="3">
    <location>
        <begin position="175"/>
        <end position="198"/>
    </location>
</feature>
<dbReference type="InterPro" id="IPR046342">
    <property type="entry name" value="CBS_dom_sf"/>
</dbReference>
<dbReference type="Proteomes" id="UP000785679">
    <property type="component" value="Unassembled WGS sequence"/>
</dbReference>
<dbReference type="PANTHER" id="PTHR12064">
    <property type="entry name" value="METAL TRANSPORTER CNNM"/>
    <property type="match status" value="1"/>
</dbReference>
<name>A0A8J8NSF4_HALGN</name>
<protein>
    <recommendedName>
        <fullName evidence="4">CNNM transmembrane domain-containing protein</fullName>
    </recommendedName>
</protein>
<dbReference type="PANTHER" id="PTHR12064:SF97">
    <property type="entry name" value="METAL TRANSPORTER CNNM-5"/>
    <property type="match status" value="1"/>
</dbReference>
<accession>A0A8J8NSF4</accession>
<sequence>MRIINGYIQLTLMKSKILKFSAIAFHWQLILAQNLSLSFDTNMGQISKLVAADIIQVLPQIESGVFSNVAKEEYIQLSSEERIQYGSSLFWTFLGLSFFCVCFAGLMSGLTVGYLSIDKLDLEIKKAIGTPSEKKAASVILPILKRHHYLLVTLLLANATAMEALPIFLDALVPSFYAVLISVTAVLFFGEIIPQAICIGPQQLVIAEKIAPLVRFLMLATGILTYPISKLLDKILGEHDLTRFKNDQLKALVQMHSQHALQELKINMSGDMGLSHQQTKIISGAFDLKETTIDQLITPIQRVFALSIDTVINETVIDLIKQKNYSRIPVYYGENKTFIIGVLIVKSLVGLQINPAHPKTLRELSAAEQCLIKTPIYASPQATVGSMLNIFKQGTAHLAIVVEDPQSLVAETDVILDAMKLGTDMQLAPSQRHSVMGITTLEKIIEFILSTAILDEKDFEKQQRSQGNGNFDNHYSMTMMQEESQPNLHEMTELLNETGLANHMSEEQQMIVNAKFQQLFSRKLETEVKQDLEQKQFISNPQNDSEKAQYRQLKIADEGLREPLLSINS</sequence>
<proteinExistence type="predicted"/>
<evidence type="ECO:0000259" key="4">
    <source>
        <dbReference type="PROSITE" id="PS51846"/>
    </source>
</evidence>
<dbReference type="GO" id="GO:0010960">
    <property type="term" value="P:magnesium ion homeostasis"/>
    <property type="evidence" value="ECO:0007669"/>
    <property type="project" value="InterPro"/>
</dbReference>
<feature type="transmembrane region" description="Helical" evidence="3">
    <location>
        <begin position="89"/>
        <end position="117"/>
    </location>
</feature>
<keyword evidence="2 3" id="KW-1133">Transmembrane helix</keyword>
<evidence type="ECO:0000256" key="3">
    <source>
        <dbReference type="SAM" id="Phobius"/>
    </source>
</evidence>
<gene>
    <name evidence="5" type="ORF">FGO68_gene17246</name>
</gene>
<evidence type="ECO:0000256" key="2">
    <source>
        <dbReference type="PROSITE-ProRule" id="PRU01193"/>
    </source>
</evidence>
<keyword evidence="1" id="KW-0677">Repeat</keyword>
<evidence type="ECO:0000313" key="5">
    <source>
        <dbReference type="EMBL" id="TNV80776.1"/>
    </source>
</evidence>
<dbReference type="InterPro" id="IPR002550">
    <property type="entry name" value="CNNM"/>
</dbReference>
<dbReference type="OrthoDB" id="297971at2759"/>
<organism evidence="5 6">
    <name type="scientific">Halteria grandinella</name>
    <dbReference type="NCBI Taxonomy" id="5974"/>
    <lineage>
        <taxon>Eukaryota</taxon>
        <taxon>Sar</taxon>
        <taxon>Alveolata</taxon>
        <taxon>Ciliophora</taxon>
        <taxon>Intramacronucleata</taxon>
        <taxon>Spirotrichea</taxon>
        <taxon>Stichotrichia</taxon>
        <taxon>Sporadotrichida</taxon>
        <taxon>Halteriidae</taxon>
        <taxon>Halteria</taxon>
    </lineage>
</organism>